<dbReference type="EMBL" id="FTOR01000008">
    <property type="protein sequence ID" value="SIT28798.1"/>
    <property type="molecule type" value="Genomic_DNA"/>
</dbReference>
<dbReference type="AlphaFoldDB" id="A0A173MDW5"/>
<keyword evidence="2" id="KW-0472">Membrane</keyword>
<evidence type="ECO:0000313" key="4">
    <source>
        <dbReference type="Proteomes" id="UP000186917"/>
    </source>
</evidence>
<dbReference type="GO" id="GO:0005886">
    <property type="term" value="C:plasma membrane"/>
    <property type="evidence" value="ECO:0007669"/>
    <property type="project" value="UniProtKB-SubCell"/>
</dbReference>
<dbReference type="NCBIfam" id="TIGR01845">
    <property type="entry name" value="outer_NodT"/>
    <property type="match status" value="1"/>
</dbReference>
<keyword evidence="2 3" id="KW-0449">Lipoprotein</keyword>
<keyword evidence="4" id="KW-1185">Reference proteome</keyword>
<dbReference type="STRING" id="477680.SAMN05421788_108133"/>
<dbReference type="InterPro" id="IPR010131">
    <property type="entry name" value="MdtP/NodT-like"/>
</dbReference>
<evidence type="ECO:0000256" key="2">
    <source>
        <dbReference type="RuleBase" id="RU362097"/>
    </source>
</evidence>
<keyword evidence="2" id="KW-0564">Palmitate</keyword>
<organism evidence="3 4">
    <name type="scientific">Filimonas lacunae</name>
    <dbReference type="NCBI Taxonomy" id="477680"/>
    <lineage>
        <taxon>Bacteria</taxon>
        <taxon>Pseudomonadati</taxon>
        <taxon>Bacteroidota</taxon>
        <taxon>Chitinophagia</taxon>
        <taxon>Chitinophagales</taxon>
        <taxon>Chitinophagaceae</taxon>
        <taxon>Filimonas</taxon>
    </lineage>
</organism>
<sequence length="472" mass="51398">MTNRYKQYSLAVLLAVAGFSCKVTQRYQRPNDLPVTATYRGSNSTDSATIANMPWKQLFIDPALQSLIQQGLDNNLDLKVAVARIKAADANLRQSKAAFLPSLAVDADYTRSKSSSAQLKAFGSGLGTTTIPTVNTYALTGTTSWEADVWGKLKSNKKAYVAALLQSEAYKRAVQTQLIADIATNYYALLAYDKQLEITQQTIDIRKKDIITVKELKTAATLTGADVVTSEANLYSAEVSVPDIVQNIRVTENAISLLLGAAPDSIVRSKMDDQTALAQLQTGVPVQLISNRPDVQQAEYGLINKFELTNSARTYFYPSLTITATGGWATANTLKGFFDGTFYGNLVGGLTQPIFNQGLNKQRLKVAEANQEEAVYTFKTTVLTAYQEVANALSSYQTAASKTEARTLQLQSLNKAVDYSKELLKFTSTTNYTDVLTAETNLLAAQISGISDKLQQLQAVVTLYRALGGGWK</sequence>
<dbReference type="PROSITE" id="PS51257">
    <property type="entry name" value="PROKAR_LIPOPROTEIN"/>
    <property type="match status" value="1"/>
</dbReference>
<dbReference type="GO" id="GO:0015562">
    <property type="term" value="F:efflux transmembrane transporter activity"/>
    <property type="evidence" value="ECO:0007669"/>
    <property type="project" value="InterPro"/>
</dbReference>
<dbReference type="Gene3D" id="1.20.1600.10">
    <property type="entry name" value="Outer membrane efflux proteins (OEP)"/>
    <property type="match status" value="1"/>
</dbReference>
<dbReference type="KEGG" id="fln:FLA_1732"/>
<gene>
    <name evidence="3" type="ORF">SAMN05421788_108133</name>
</gene>
<name>A0A173MDW5_9BACT</name>
<comment type="similarity">
    <text evidence="1 2">Belongs to the outer membrane factor (OMF) (TC 1.B.17) family.</text>
</comment>
<dbReference type="OrthoDB" id="9770517at2"/>
<dbReference type="InterPro" id="IPR003423">
    <property type="entry name" value="OMP_efflux"/>
</dbReference>
<dbReference type="Gene3D" id="2.20.200.10">
    <property type="entry name" value="Outer membrane efflux proteins (OEP)"/>
    <property type="match status" value="1"/>
</dbReference>
<dbReference type="Pfam" id="PF02321">
    <property type="entry name" value="OEP"/>
    <property type="match status" value="2"/>
</dbReference>
<proteinExistence type="inferred from homology"/>
<comment type="subcellular location">
    <subcellularLocation>
        <location evidence="2">Cell membrane</location>
        <topology evidence="2">Lipid-anchor</topology>
    </subcellularLocation>
</comment>
<dbReference type="Proteomes" id="UP000186917">
    <property type="component" value="Unassembled WGS sequence"/>
</dbReference>
<keyword evidence="2" id="KW-1134">Transmembrane beta strand</keyword>
<accession>A0A173MDW5</accession>
<keyword evidence="2" id="KW-0812">Transmembrane</keyword>
<dbReference type="PANTHER" id="PTHR30203">
    <property type="entry name" value="OUTER MEMBRANE CATION EFFLUX PROTEIN"/>
    <property type="match status" value="1"/>
</dbReference>
<dbReference type="SUPFAM" id="SSF56954">
    <property type="entry name" value="Outer membrane efflux proteins (OEP)"/>
    <property type="match status" value="1"/>
</dbReference>
<dbReference type="PANTHER" id="PTHR30203:SF33">
    <property type="entry name" value="BLR4455 PROTEIN"/>
    <property type="match status" value="1"/>
</dbReference>
<evidence type="ECO:0000256" key="1">
    <source>
        <dbReference type="ARBA" id="ARBA00007613"/>
    </source>
</evidence>
<evidence type="ECO:0000313" key="3">
    <source>
        <dbReference type="EMBL" id="SIT28798.1"/>
    </source>
</evidence>
<protein>
    <submittedName>
        <fullName evidence="3">Efflux transporter, outer membrane factor (OMF) lipoprotein, NodT family</fullName>
    </submittedName>
</protein>
<reference evidence="4" key="1">
    <citation type="submission" date="2017-01" db="EMBL/GenBank/DDBJ databases">
        <authorList>
            <person name="Varghese N."/>
            <person name="Submissions S."/>
        </authorList>
    </citation>
    <scope>NUCLEOTIDE SEQUENCE [LARGE SCALE GENOMIC DNA]</scope>
    <source>
        <strain evidence="4">DSM 21054</strain>
    </source>
</reference>
<dbReference type="RefSeq" id="WP_076381161.1">
    <property type="nucleotide sequence ID" value="NZ_AP017422.1"/>
</dbReference>